<keyword evidence="3" id="KW-1185">Reference proteome</keyword>
<name>A0ABS9V5C4_9BACT</name>
<comment type="caution">
    <text evidence="2">The sequence shown here is derived from an EMBL/GenBank/DDBJ whole genome shotgun (WGS) entry which is preliminary data.</text>
</comment>
<feature type="transmembrane region" description="Helical" evidence="1">
    <location>
        <begin position="14"/>
        <end position="32"/>
    </location>
</feature>
<evidence type="ECO:0000313" key="2">
    <source>
        <dbReference type="EMBL" id="MCH7411603.1"/>
    </source>
</evidence>
<keyword evidence="1" id="KW-0472">Membrane</keyword>
<reference evidence="2" key="1">
    <citation type="submission" date="2022-03" db="EMBL/GenBank/DDBJ databases">
        <title>De novo assembled genomes of Belliella spp. (Cyclobacteriaceae) strains.</title>
        <authorList>
            <person name="Szabo A."/>
            <person name="Korponai K."/>
            <person name="Felfoldi T."/>
        </authorList>
    </citation>
    <scope>NUCLEOTIDE SEQUENCE</scope>
    <source>
        <strain evidence="2">DSM 111904</strain>
    </source>
</reference>
<keyword evidence="1" id="KW-0812">Transmembrane</keyword>
<dbReference type="RefSeq" id="WP_241350034.1">
    <property type="nucleotide sequence ID" value="NZ_JAKZGP010000091.1"/>
</dbReference>
<gene>
    <name evidence="2" type="ORF">MM239_19610</name>
</gene>
<dbReference type="Proteomes" id="UP001165489">
    <property type="component" value="Unassembled WGS sequence"/>
</dbReference>
<accession>A0ABS9V5C4</accession>
<keyword evidence="1" id="KW-1133">Transmembrane helix</keyword>
<proteinExistence type="predicted"/>
<protein>
    <submittedName>
        <fullName evidence="2">Uncharacterized protein</fullName>
    </submittedName>
</protein>
<evidence type="ECO:0000256" key="1">
    <source>
        <dbReference type="SAM" id="Phobius"/>
    </source>
</evidence>
<dbReference type="EMBL" id="JAKZGP010000091">
    <property type="protein sequence ID" value="MCH7411603.1"/>
    <property type="molecule type" value="Genomic_DNA"/>
</dbReference>
<evidence type="ECO:0000313" key="3">
    <source>
        <dbReference type="Proteomes" id="UP001165489"/>
    </source>
</evidence>
<organism evidence="2 3">
    <name type="scientific">Belliella filtrata</name>
    <dbReference type="NCBI Taxonomy" id="2923435"/>
    <lineage>
        <taxon>Bacteria</taxon>
        <taxon>Pseudomonadati</taxon>
        <taxon>Bacteroidota</taxon>
        <taxon>Cytophagia</taxon>
        <taxon>Cytophagales</taxon>
        <taxon>Cyclobacteriaceae</taxon>
        <taxon>Belliella</taxon>
    </lineage>
</organism>
<sequence length="198" mass="23093">MAKHDTLTPELLKILKIFGLASIVLVLTLSIFNEKRANNTGALDSELAITDAERLYFKNVRGIFYDIENRGDAKMQLYRFGKRIKEAEHPLINTSILINRIKLEAYIFVETNPEINSFELIAYYESKTDTLTFNQGDKFNHFQFVNKIYPLLEKDARFEMRSPQGKLPVLQDPKERDALRIPIKDFYRLINKSLESKE</sequence>